<dbReference type="SMART" id="SM00360">
    <property type="entry name" value="RRM"/>
    <property type="match status" value="1"/>
</dbReference>
<protein>
    <recommendedName>
        <fullName evidence="3">RRM domain-containing protein</fullName>
    </recommendedName>
</protein>
<dbReference type="EMBL" id="JBCNJP010000008">
    <property type="protein sequence ID" value="KAK9074113.1"/>
    <property type="molecule type" value="Genomic_DNA"/>
</dbReference>
<organism evidence="4 5">
    <name type="scientific">Deinandra increscens subsp. villosa</name>
    <dbReference type="NCBI Taxonomy" id="3103831"/>
    <lineage>
        <taxon>Eukaryota</taxon>
        <taxon>Viridiplantae</taxon>
        <taxon>Streptophyta</taxon>
        <taxon>Embryophyta</taxon>
        <taxon>Tracheophyta</taxon>
        <taxon>Spermatophyta</taxon>
        <taxon>Magnoliopsida</taxon>
        <taxon>eudicotyledons</taxon>
        <taxon>Gunneridae</taxon>
        <taxon>Pentapetalae</taxon>
        <taxon>asterids</taxon>
        <taxon>campanulids</taxon>
        <taxon>Asterales</taxon>
        <taxon>Asteraceae</taxon>
        <taxon>Asteroideae</taxon>
        <taxon>Heliantheae alliance</taxon>
        <taxon>Madieae</taxon>
        <taxon>Madiinae</taxon>
        <taxon>Deinandra</taxon>
    </lineage>
</organism>
<reference evidence="4 5" key="1">
    <citation type="submission" date="2024-04" db="EMBL/GenBank/DDBJ databases">
        <title>The reference genome of an endangered Asteraceae, Deinandra increscens subsp. villosa, native to the Central Coast of California.</title>
        <authorList>
            <person name="Guilliams M."/>
            <person name="Hasenstab-Lehman K."/>
            <person name="Meyer R."/>
            <person name="Mcevoy S."/>
        </authorList>
    </citation>
    <scope>NUCLEOTIDE SEQUENCE [LARGE SCALE GENOMIC DNA]</scope>
    <source>
        <tissue evidence="4">Leaf</tissue>
    </source>
</reference>
<dbReference type="CDD" id="cd00590">
    <property type="entry name" value="RRM_SF"/>
    <property type="match status" value="1"/>
</dbReference>
<feature type="domain" description="RRM" evidence="3">
    <location>
        <begin position="17"/>
        <end position="94"/>
    </location>
</feature>
<dbReference type="InterPro" id="IPR035979">
    <property type="entry name" value="RBD_domain_sf"/>
</dbReference>
<dbReference type="Pfam" id="PF00076">
    <property type="entry name" value="RRM_1"/>
    <property type="match status" value="1"/>
</dbReference>
<dbReference type="InterPro" id="IPR012677">
    <property type="entry name" value="Nucleotide-bd_a/b_plait_sf"/>
</dbReference>
<feature type="region of interest" description="Disordered" evidence="2">
    <location>
        <begin position="108"/>
        <end position="128"/>
    </location>
</feature>
<dbReference type="Gene3D" id="3.30.70.330">
    <property type="match status" value="1"/>
</dbReference>
<feature type="compositionally biased region" description="Polar residues" evidence="2">
    <location>
        <begin position="110"/>
        <end position="119"/>
    </location>
</feature>
<dbReference type="PROSITE" id="PS50102">
    <property type="entry name" value="RRM"/>
    <property type="match status" value="1"/>
</dbReference>
<dbReference type="InterPro" id="IPR000504">
    <property type="entry name" value="RRM_dom"/>
</dbReference>
<keyword evidence="1" id="KW-0694">RNA-binding</keyword>
<dbReference type="GO" id="GO:0003723">
    <property type="term" value="F:RNA binding"/>
    <property type="evidence" value="ECO:0007669"/>
    <property type="project" value="UniProtKB-UniRule"/>
</dbReference>
<dbReference type="Proteomes" id="UP001408789">
    <property type="component" value="Unassembled WGS sequence"/>
</dbReference>
<keyword evidence="5" id="KW-1185">Reference proteome</keyword>
<proteinExistence type="predicted"/>
<dbReference type="AlphaFoldDB" id="A0AAP0H414"/>
<evidence type="ECO:0000259" key="3">
    <source>
        <dbReference type="PROSITE" id="PS50102"/>
    </source>
</evidence>
<feature type="region of interest" description="Disordered" evidence="2">
    <location>
        <begin position="399"/>
        <end position="455"/>
    </location>
</feature>
<accession>A0AAP0H414</accession>
<sequence>MGTHRKPIPVEVLSRITKFYVSNLPERCSGADLAKEVRNFGTIFDIYIARKRDKIGRRFGFISLFDVKDRREMERVLSSIRLGDYKLKVNVARFVLEEGEVDVRKKYVPKNQQAQTSQGGKDIGNTKDGPWNGLSSNAMSYKEAFTGVAEGKTLVVEDTVCAFEDLHGRSVVVRVASLVVLRRIKDILKEMGLGEGIVNCLGGLMVLITFDSKDHAMMAKDELLGRPEVFSSAVIWEGQELQFERVAWLKVLGIPLCILDDRVIENIGSFFGMVVRKPAVDCLELDASFQYIGVVVGQGARIQSDMFLKWRGKTFKIWVEEDEKEWLSSFIAQNDDGESQVKDDRSSSSMEVPDAIPAKVFLEEEVFTGVVKEEVNAQINVGITEEVFSVEKMEGGLGGVNAEDSLTQSLPMRKNKRKKDKKKQVGVGQGSGGSYLSSNDRSNKGPKTDDDPFDLEPIILGMDSKVVKTRGSASVTLANSFQALVGDIEDFRKDGVAEQVDGKMEEAPNISLPNEVSHSTEELEATVEFGGRLGVQLQGFETLIADTIEGEGLQKGLR</sequence>
<name>A0AAP0H414_9ASTR</name>
<evidence type="ECO:0000256" key="1">
    <source>
        <dbReference type="PROSITE-ProRule" id="PRU00176"/>
    </source>
</evidence>
<feature type="compositionally biased region" description="Basic and acidic residues" evidence="2">
    <location>
        <begin position="441"/>
        <end position="450"/>
    </location>
</feature>
<gene>
    <name evidence="4" type="ORF">SSX86_006710</name>
</gene>
<evidence type="ECO:0000313" key="5">
    <source>
        <dbReference type="Proteomes" id="UP001408789"/>
    </source>
</evidence>
<evidence type="ECO:0000313" key="4">
    <source>
        <dbReference type="EMBL" id="KAK9074113.1"/>
    </source>
</evidence>
<feature type="compositionally biased region" description="Basic residues" evidence="2">
    <location>
        <begin position="413"/>
        <end position="424"/>
    </location>
</feature>
<comment type="caution">
    <text evidence="4">The sequence shown here is derived from an EMBL/GenBank/DDBJ whole genome shotgun (WGS) entry which is preliminary data.</text>
</comment>
<dbReference type="SUPFAM" id="SSF54928">
    <property type="entry name" value="RNA-binding domain, RBD"/>
    <property type="match status" value="1"/>
</dbReference>
<evidence type="ECO:0000256" key="2">
    <source>
        <dbReference type="SAM" id="MobiDB-lite"/>
    </source>
</evidence>